<dbReference type="AlphaFoldDB" id="A0A834W738"/>
<dbReference type="Proteomes" id="UP000634136">
    <property type="component" value="Unassembled WGS sequence"/>
</dbReference>
<name>A0A834W738_9FABA</name>
<keyword evidence="3" id="KW-1185">Reference proteome</keyword>
<protein>
    <submittedName>
        <fullName evidence="2">Uncharacterized protein</fullName>
    </submittedName>
</protein>
<proteinExistence type="predicted"/>
<sequence>MVSECGGMSGGENNAHYWRGDPIGGPPG</sequence>
<organism evidence="2 3">
    <name type="scientific">Senna tora</name>
    <dbReference type="NCBI Taxonomy" id="362788"/>
    <lineage>
        <taxon>Eukaryota</taxon>
        <taxon>Viridiplantae</taxon>
        <taxon>Streptophyta</taxon>
        <taxon>Embryophyta</taxon>
        <taxon>Tracheophyta</taxon>
        <taxon>Spermatophyta</taxon>
        <taxon>Magnoliopsida</taxon>
        <taxon>eudicotyledons</taxon>
        <taxon>Gunneridae</taxon>
        <taxon>Pentapetalae</taxon>
        <taxon>rosids</taxon>
        <taxon>fabids</taxon>
        <taxon>Fabales</taxon>
        <taxon>Fabaceae</taxon>
        <taxon>Caesalpinioideae</taxon>
        <taxon>Cassia clade</taxon>
        <taxon>Senna</taxon>
    </lineage>
</organism>
<evidence type="ECO:0000256" key="1">
    <source>
        <dbReference type="SAM" id="MobiDB-lite"/>
    </source>
</evidence>
<feature type="region of interest" description="Disordered" evidence="1">
    <location>
        <begin position="1"/>
        <end position="28"/>
    </location>
</feature>
<dbReference type="EMBL" id="JAAIUW010000012">
    <property type="protein sequence ID" value="KAF7806509.1"/>
    <property type="molecule type" value="Genomic_DNA"/>
</dbReference>
<gene>
    <name evidence="2" type="ORF">G2W53_038670</name>
</gene>
<accession>A0A834W738</accession>
<reference evidence="2" key="1">
    <citation type="submission" date="2020-09" db="EMBL/GenBank/DDBJ databases">
        <title>Genome-Enabled Discovery of Anthraquinone Biosynthesis in Senna tora.</title>
        <authorList>
            <person name="Kang S.-H."/>
            <person name="Pandey R.P."/>
            <person name="Lee C.-M."/>
            <person name="Sim J.-S."/>
            <person name="Jeong J.-T."/>
            <person name="Choi B.-S."/>
            <person name="Jung M."/>
            <person name="Ginzburg D."/>
            <person name="Zhao K."/>
            <person name="Won S.Y."/>
            <person name="Oh T.-J."/>
            <person name="Yu Y."/>
            <person name="Kim N.-H."/>
            <person name="Lee O.R."/>
            <person name="Lee T.-H."/>
            <person name="Bashyal P."/>
            <person name="Kim T.-S."/>
            <person name="Lee W.-H."/>
            <person name="Kawkins C."/>
            <person name="Kim C.-K."/>
            <person name="Kim J.S."/>
            <person name="Ahn B.O."/>
            <person name="Rhee S.Y."/>
            <person name="Sohng J.K."/>
        </authorList>
    </citation>
    <scope>NUCLEOTIDE SEQUENCE</scope>
    <source>
        <tissue evidence="2">Leaf</tissue>
    </source>
</reference>
<comment type="caution">
    <text evidence="2">The sequence shown here is derived from an EMBL/GenBank/DDBJ whole genome shotgun (WGS) entry which is preliminary data.</text>
</comment>
<evidence type="ECO:0000313" key="3">
    <source>
        <dbReference type="Proteomes" id="UP000634136"/>
    </source>
</evidence>
<evidence type="ECO:0000313" key="2">
    <source>
        <dbReference type="EMBL" id="KAF7806509.1"/>
    </source>
</evidence>